<feature type="region of interest" description="Disordered" evidence="1">
    <location>
        <begin position="232"/>
        <end position="298"/>
    </location>
</feature>
<dbReference type="AlphaFoldDB" id="A0AAD4P470"/>
<protein>
    <recommendedName>
        <fullName evidence="4">DUF4378 domain-containing protein</fullName>
    </recommendedName>
</protein>
<feature type="compositionally biased region" description="Basic and acidic residues" evidence="1">
    <location>
        <begin position="255"/>
        <end position="266"/>
    </location>
</feature>
<dbReference type="EMBL" id="SDAM02000176">
    <property type="protein sequence ID" value="KAH6825310.1"/>
    <property type="molecule type" value="Genomic_DNA"/>
</dbReference>
<evidence type="ECO:0000313" key="3">
    <source>
        <dbReference type="Proteomes" id="UP001190926"/>
    </source>
</evidence>
<feature type="compositionally biased region" description="Polar residues" evidence="1">
    <location>
        <begin position="232"/>
        <end position="249"/>
    </location>
</feature>
<sequence>MVDKPLLHELLKEDQEPFHLKSYIANRRSQLKNSTTTLQLRKRRPITIINETQKKRTNLCKHACFFSFHSSPADVRRSPFLDLPSPAKSPCKSPTGAVFLHIPSRTATLLVEAAMRIHKQQQSKPKPHAKNGFGLFGSFLKRLKDRSKNRKRAIEDSDIVRVSQESEAEESLRMSCSCSNRRLSSANWTEINEDKSLDFEASTSSRVSDLSEEIMSDQSCFCESPFRFSLHKSPSSSGRRTPEFSSPAASPTRHVKQEKENYEARNSDNVQGEEEEEKDQCSPVSVLDPPFDEDESCDVEEDDDFDMECSYENVQRAKQQLLYRLRRFEKLAELDPVELERKLLVEGSDEEGREGTDEHEPLSMSPYRQHNVETFVSQVFNQSSLKYHSRSMSADMKRLVSDLIVEEKRQMIQPGANEVVMGRICSRLDSWREVESDTIDMMIGLDFKKELQGWAKFGQEVQETAAEIELAIYLLLLQELTDDLDQKMDMVSS</sequence>
<dbReference type="Proteomes" id="UP001190926">
    <property type="component" value="Unassembled WGS sequence"/>
</dbReference>
<accession>A0AAD4P470</accession>
<proteinExistence type="predicted"/>
<keyword evidence="3" id="KW-1185">Reference proteome</keyword>
<organism evidence="2 3">
    <name type="scientific">Perilla frutescens var. hirtella</name>
    <name type="common">Perilla citriodora</name>
    <name type="synonym">Perilla setoyensis</name>
    <dbReference type="NCBI Taxonomy" id="608512"/>
    <lineage>
        <taxon>Eukaryota</taxon>
        <taxon>Viridiplantae</taxon>
        <taxon>Streptophyta</taxon>
        <taxon>Embryophyta</taxon>
        <taxon>Tracheophyta</taxon>
        <taxon>Spermatophyta</taxon>
        <taxon>Magnoliopsida</taxon>
        <taxon>eudicotyledons</taxon>
        <taxon>Gunneridae</taxon>
        <taxon>Pentapetalae</taxon>
        <taxon>asterids</taxon>
        <taxon>lamiids</taxon>
        <taxon>Lamiales</taxon>
        <taxon>Lamiaceae</taxon>
        <taxon>Nepetoideae</taxon>
        <taxon>Elsholtzieae</taxon>
        <taxon>Perilla</taxon>
    </lineage>
</organism>
<evidence type="ECO:0000313" key="2">
    <source>
        <dbReference type="EMBL" id="KAH6825310.1"/>
    </source>
</evidence>
<evidence type="ECO:0000256" key="1">
    <source>
        <dbReference type="SAM" id="MobiDB-lite"/>
    </source>
</evidence>
<name>A0AAD4P470_PERFH</name>
<comment type="caution">
    <text evidence="2">The sequence shown here is derived from an EMBL/GenBank/DDBJ whole genome shotgun (WGS) entry which is preliminary data.</text>
</comment>
<feature type="region of interest" description="Disordered" evidence="1">
    <location>
        <begin position="345"/>
        <end position="364"/>
    </location>
</feature>
<dbReference type="PANTHER" id="PTHR33623">
    <property type="entry name" value="OS04G0572500 PROTEIN"/>
    <property type="match status" value="1"/>
</dbReference>
<dbReference type="PANTHER" id="PTHR33623:SF5">
    <property type="entry name" value="HISTONE-LYSINE N-METHYLTRANSFERASE SETD1B-LIKE PROTEIN"/>
    <property type="match status" value="1"/>
</dbReference>
<evidence type="ECO:0008006" key="4">
    <source>
        <dbReference type="Google" id="ProtNLM"/>
    </source>
</evidence>
<reference evidence="2 3" key="1">
    <citation type="journal article" date="2021" name="Nat. Commun.">
        <title>Incipient diploidization of the medicinal plant Perilla within 10,000 years.</title>
        <authorList>
            <person name="Zhang Y."/>
            <person name="Shen Q."/>
            <person name="Leng L."/>
            <person name="Zhang D."/>
            <person name="Chen S."/>
            <person name="Shi Y."/>
            <person name="Ning Z."/>
            <person name="Chen S."/>
        </authorList>
    </citation>
    <scope>NUCLEOTIDE SEQUENCE [LARGE SCALE GENOMIC DNA]</scope>
    <source>
        <strain evidence="3">cv. PC099</strain>
    </source>
</reference>
<gene>
    <name evidence="2" type="ORF">C2S53_009914</name>
</gene>